<protein>
    <submittedName>
        <fullName evidence="1">Uncharacterized protein</fullName>
    </submittedName>
</protein>
<organism evidence="1">
    <name type="scientific">viral metagenome</name>
    <dbReference type="NCBI Taxonomy" id="1070528"/>
    <lineage>
        <taxon>unclassified sequences</taxon>
        <taxon>metagenomes</taxon>
        <taxon>organismal metagenomes</taxon>
    </lineage>
</organism>
<evidence type="ECO:0000313" key="2">
    <source>
        <dbReference type="EMBL" id="QJA87679.1"/>
    </source>
</evidence>
<proteinExistence type="predicted"/>
<accession>A0A6M3K469</accession>
<evidence type="ECO:0000313" key="1">
    <source>
        <dbReference type="EMBL" id="QJA77210.1"/>
    </source>
</evidence>
<dbReference type="EMBL" id="MT142269">
    <property type="protein sequence ID" value="QJA77210.1"/>
    <property type="molecule type" value="Genomic_DNA"/>
</dbReference>
<dbReference type="AlphaFoldDB" id="A0A6M3K469"/>
<name>A0A6M3K469_9ZZZZ</name>
<sequence>MEAATKSGNTQHGNGASIRMALTPYMMPRFYLTLPATEGKLNKQLIKDKGKIVRV</sequence>
<dbReference type="EMBL" id="MT142726">
    <property type="protein sequence ID" value="QJA87679.1"/>
    <property type="molecule type" value="Genomic_DNA"/>
</dbReference>
<reference evidence="1" key="1">
    <citation type="submission" date="2020-03" db="EMBL/GenBank/DDBJ databases">
        <title>The deep terrestrial virosphere.</title>
        <authorList>
            <person name="Holmfeldt K."/>
            <person name="Nilsson E."/>
            <person name="Simone D."/>
            <person name="Lopez-Fernandez M."/>
            <person name="Wu X."/>
            <person name="de Brujin I."/>
            <person name="Lundin D."/>
            <person name="Andersson A."/>
            <person name="Bertilsson S."/>
            <person name="Dopson M."/>
        </authorList>
    </citation>
    <scope>NUCLEOTIDE SEQUENCE</scope>
    <source>
        <strain evidence="1">MM415A01353</strain>
        <strain evidence="2">MM415B02909</strain>
    </source>
</reference>
<gene>
    <name evidence="1" type="ORF">MM415A01353_0020</name>
    <name evidence="2" type="ORF">MM415B02909_0002</name>
</gene>